<organism evidence="2">
    <name type="scientific">candidate division TA06 bacterium ADurb.Bin417</name>
    <dbReference type="NCBI Taxonomy" id="1852828"/>
    <lineage>
        <taxon>Bacteria</taxon>
        <taxon>Bacteria division TA06</taxon>
    </lineage>
</organism>
<evidence type="ECO:0000313" key="2">
    <source>
        <dbReference type="EMBL" id="OPZ93601.1"/>
    </source>
</evidence>
<sequence>MEAVGAHRQVGEEELAGGVGGGQVGNIGVGLRLVGQLQAGDDRGAGHQLAGFAVDDPAGQAGGRVAGDLVEEFGEEQPDIGGVLTPAGEQVGHFAHGPDIVAPGGADPVLDPAPDQLPFGLGDAGRPDELFDQAPVDRPGVVDGDDPDPEFDRLDGIGRPEVHRESEALTRSDDAAQVRGAAAQDLEDLAADQLVDVEAEGGVGGAFDQEDRRRGVAVAGVGVIHVEDIIAARSDGRGTVDLSLQVRTQARVDDQATVKFRRLAGLERQEPVAADIPAGQVEGGVGDRRVLDQGPGRIERRAGRIDQPEGGVAGETRPRDLQRRGAGVAGFGRVHGAQAEGDEPGQDGVAGILPAAAVVSQDVVVAVAGERDHDLLVGREGTVVGEVEGAPVRHPAETQVKFVGVALRDAVKAKQHGLAGDGDVEPVVDRLSIAQDSGVGPVQLQEFGVHVNPAGRGGPVVGLLAFEHVVVDVGAGDDVVVAGDDAGQDGVERTGVLLARSEVGVFADPAQQQVVAAPLVVAGKVKGVGPGALEGVDALVLDPVPDVDGLAGDAGVGEGHLGQGLEVGRRRQVNLDGRGVVAEVVGLAPPFVDAVADVGPDEDVVGTGQPHRHGGPQLAGVAGAASQAEGVAGEGAQVEVGVVQDLVAGKPGAVDPAERGVDRGILVGDRPVQGEGLAA</sequence>
<feature type="region of interest" description="Disordered" evidence="1">
    <location>
        <begin position="1"/>
        <end position="21"/>
    </location>
</feature>
<gene>
    <name evidence="2" type="ORF">BWY73_00224</name>
</gene>
<dbReference type="Proteomes" id="UP000485484">
    <property type="component" value="Unassembled WGS sequence"/>
</dbReference>
<comment type="caution">
    <text evidence="2">The sequence shown here is derived from an EMBL/GenBank/DDBJ whole genome shotgun (WGS) entry which is preliminary data.</text>
</comment>
<proteinExistence type="predicted"/>
<evidence type="ECO:0000256" key="1">
    <source>
        <dbReference type="SAM" id="MobiDB-lite"/>
    </source>
</evidence>
<dbReference type="EMBL" id="MWAK01000016">
    <property type="protein sequence ID" value="OPZ93601.1"/>
    <property type="molecule type" value="Genomic_DNA"/>
</dbReference>
<accession>A0A1V5MLA0</accession>
<dbReference type="AlphaFoldDB" id="A0A1V5MLA0"/>
<name>A0A1V5MLA0_UNCT6</name>
<reference evidence="2" key="1">
    <citation type="submission" date="2017-02" db="EMBL/GenBank/DDBJ databases">
        <title>Delving into the versatile metabolic prowess of the omnipresent phylum Bacteroidetes.</title>
        <authorList>
            <person name="Nobu M.K."/>
            <person name="Mei R."/>
            <person name="Narihiro T."/>
            <person name="Kuroda K."/>
            <person name="Liu W.-T."/>
        </authorList>
    </citation>
    <scope>NUCLEOTIDE SEQUENCE</scope>
    <source>
        <strain evidence="2">ADurb.Bin417</strain>
    </source>
</reference>
<protein>
    <submittedName>
        <fullName evidence="2">Uncharacterized protein</fullName>
    </submittedName>
</protein>